<dbReference type="Proteomes" id="UP000472267">
    <property type="component" value="Unassembled WGS sequence"/>
</dbReference>
<keyword evidence="5" id="KW-0964">Secreted</keyword>
<dbReference type="GO" id="GO:0005615">
    <property type="term" value="C:extracellular space"/>
    <property type="evidence" value="ECO:0007669"/>
    <property type="project" value="TreeGrafter"/>
</dbReference>
<gene>
    <name evidence="11" type="primary">grp</name>
</gene>
<proteinExistence type="inferred from homology"/>
<evidence type="ECO:0000256" key="6">
    <source>
        <dbReference type="ARBA" id="ARBA00022685"/>
    </source>
</evidence>
<dbReference type="PANTHER" id="PTHR16866">
    <property type="entry name" value="GASTRIN-RELEASING PEPTIDE"/>
    <property type="match status" value="1"/>
</dbReference>
<evidence type="ECO:0000313" key="12">
    <source>
        <dbReference type="Proteomes" id="UP000472267"/>
    </source>
</evidence>
<dbReference type="GO" id="GO:0005184">
    <property type="term" value="F:neuropeptide hormone activity"/>
    <property type="evidence" value="ECO:0007669"/>
    <property type="project" value="TreeGrafter"/>
</dbReference>
<keyword evidence="12" id="KW-1185">Reference proteome</keyword>
<dbReference type="PROSITE" id="PS00257">
    <property type="entry name" value="BOMBESIN"/>
    <property type="match status" value="1"/>
</dbReference>
<sequence>MGGVCLCWSWTCRPVRPLFLLLAAVPVLLHSSQSPAAAGGKIYSRGNHWAVGHLMGKKSIESLREGNIVSGYLSPSETARVTELLMEALLLPKNQKPMISPRESRLRRLHSSWRGLKHLREVSVWIPPSSLHA</sequence>
<name>A0A672HQJ8_SALFA</name>
<evidence type="ECO:0000256" key="10">
    <source>
        <dbReference type="SAM" id="SignalP"/>
    </source>
</evidence>
<feature type="chain" id="PRO_5025608498" description="Gastrin-releasing peptide" evidence="10">
    <location>
        <begin position="18"/>
        <end position="133"/>
    </location>
</feature>
<dbReference type="Pfam" id="PF02044">
    <property type="entry name" value="Bombesin"/>
    <property type="match status" value="1"/>
</dbReference>
<dbReference type="AlphaFoldDB" id="A0A672HQJ8"/>
<dbReference type="InterPro" id="IPR000874">
    <property type="entry name" value="Bombesin"/>
</dbReference>
<evidence type="ECO:0000256" key="9">
    <source>
        <dbReference type="ARBA" id="ARBA00023329"/>
    </source>
</evidence>
<organism evidence="11 12">
    <name type="scientific">Salarias fasciatus</name>
    <name type="common">Jewelled blenny</name>
    <name type="synonym">Blennius fasciatus</name>
    <dbReference type="NCBI Taxonomy" id="181472"/>
    <lineage>
        <taxon>Eukaryota</taxon>
        <taxon>Metazoa</taxon>
        <taxon>Chordata</taxon>
        <taxon>Craniata</taxon>
        <taxon>Vertebrata</taxon>
        <taxon>Euteleostomi</taxon>
        <taxon>Actinopterygii</taxon>
        <taxon>Neopterygii</taxon>
        <taxon>Teleostei</taxon>
        <taxon>Neoteleostei</taxon>
        <taxon>Acanthomorphata</taxon>
        <taxon>Ovalentaria</taxon>
        <taxon>Blenniimorphae</taxon>
        <taxon>Blenniiformes</taxon>
        <taxon>Blennioidei</taxon>
        <taxon>Blenniidae</taxon>
        <taxon>Salariinae</taxon>
        <taxon>Salarias</taxon>
    </lineage>
</organism>
<accession>A0A672HQJ8</accession>
<comment type="similarity">
    <text evidence="3">Belongs to the bombesin/neuromedin-B/ranatensin family.</text>
</comment>
<keyword evidence="9" id="KW-0968">Cytoplasmic vesicle</keyword>
<evidence type="ECO:0000256" key="5">
    <source>
        <dbReference type="ARBA" id="ARBA00022525"/>
    </source>
</evidence>
<dbReference type="InParanoid" id="A0A672HQJ8"/>
<reference evidence="11" key="2">
    <citation type="submission" date="2025-09" db="UniProtKB">
        <authorList>
            <consortium name="Ensembl"/>
        </authorList>
    </citation>
    <scope>IDENTIFICATION</scope>
</reference>
<dbReference type="GO" id="GO:0007218">
    <property type="term" value="P:neuropeptide signaling pathway"/>
    <property type="evidence" value="ECO:0007669"/>
    <property type="project" value="InterPro"/>
</dbReference>
<evidence type="ECO:0000256" key="7">
    <source>
        <dbReference type="ARBA" id="ARBA00022729"/>
    </source>
</evidence>
<comment type="subcellular location">
    <subcellularLocation>
        <location evidence="1">Cytoplasmic vesicle</location>
        <location evidence="1">Secretory vesicle lumen</location>
    </subcellularLocation>
    <subcellularLocation>
        <location evidence="2">Secreted</location>
    </subcellularLocation>
</comment>
<keyword evidence="6" id="KW-0165">Cleavage on pair of basic residues</keyword>
<protein>
    <recommendedName>
        <fullName evidence="4">Gastrin-releasing peptide</fullName>
    </recommendedName>
</protein>
<keyword evidence="7 10" id="KW-0732">Signal</keyword>
<dbReference type="PANTHER" id="PTHR16866:SF2">
    <property type="entry name" value="GASTRIN-RELEASING PEPTIDE"/>
    <property type="match status" value="1"/>
</dbReference>
<feature type="signal peptide" evidence="10">
    <location>
        <begin position="1"/>
        <end position="17"/>
    </location>
</feature>
<dbReference type="OMA" id="CYSWTCR"/>
<evidence type="ECO:0000256" key="8">
    <source>
        <dbReference type="ARBA" id="ARBA00022815"/>
    </source>
</evidence>
<dbReference type="GO" id="GO:0031410">
    <property type="term" value="C:cytoplasmic vesicle"/>
    <property type="evidence" value="ECO:0007669"/>
    <property type="project" value="UniProtKB-SubCell"/>
</dbReference>
<evidence type="ECO:0000313" key="11">
    <source>
        <dbReference type="Ensembl" id="ENSSFAP00005031215.1"/>
    </source>
</evidence>
<keyword evidence="8" id="KW-0027">Amidation</keyword>
<evidence type="ECO:0000256" key="4">
    <source>
        <dbReference type="ARBA" id="ARBA00016270"/>
    </source>
</evidence>
<evidence type="ECO:0000256" key="2">
    <source>
        <dbReference type="ARBA" id="ARBA00004613"/>
    </source>
</evidence>
<reference evidence="11" key="1">
    <citation type="submission" date="2025-08" db="UniProtKB">
        <authorList>
            <consortium name="Ensembl"/>
        </authorList>
    </citation>
    <scope>IDENTIFICATION</scope>
</reference>
<dbReference type="Ensembl" id="ENSSFAT00005032345.1">
    <property type="protein sequence ID" value="ENSSFAP00005031215.1"/>
    <property type="gene ID" value="ENSSFAG00005015847.1"/>
</dbReference>
<evidence type="ECO:0000256" key="1">
    <source>
        <dbReference type="ARBA" id="ARBA00004263"/>
    </source>
</evidence>
<evidence type="ECO:0000256" key="3">
    <source>
        <dbReference type="ARBA" id="ARBA00010012"/>
    </source>
</evidence>